<dbReference type="Pfam" id="PF12643">
    <property type="entry name" value="MazG-like"/>
    <property type="match status" value="1"/>
</dbReference>
<dbReference type="EMBL" id="FWWZ01000001">
    <property type="protein sequence ID" value="SMC09872.1"/>
    <property type="molecule type" value="Genomic_DNA"/>
</dbReference>
<dbReference type="PIRSF" id="PIRSF029826">
    <property type="entry name" value="UCP029826_pph"/>
    <property type="match status" value="1"/>
</dbReference>
<dbReference type="CDD" id="cd11537">
    <property type="entry name" value="NTP-PPase_RS21-C6_like"/>
    <property type="match status" value="1"/>
</dbReference>
<dbReference type="PANTHER" id="PTHR46523:SF1">
    <property type="entry name" value="DCTP PYROPHOSPHATASE 1"/>
    <property type="match status" value="1"/>
</dbReference>
<name>A0A1W1WUJ9_9BACT</name>
<accession>A0A1W1WUJ9</accession>
<evidence type="ECO:0000313" key="2">
    <source>
        <dbReference type="Proteomes" id="UP000192602"/>
    </source>
</evidence>
<dbReference type="SUPFAM" id="SSF101386">
    <property type="entry name" value="all-alpha NTP pyrophosphatases"/>
    <property type="match status" value="1"/>
</dbReference>
<gene>
    <name evidence="1" type="ORF">SAMN05660197_1694</name>
</gene>
<dbReference type="Proteomes" id="UP000192602">
    <property type="component" value="Unassembled WGS sequence"/>
</dbReference>
<evidence type="ECO:0000313" key="1">
    <source>
        <dbReference type="EMBL" id="SMC09872.1"/>
    </source>
</evidence>
<dbReference type="GO" id="GO:0047429">
    <property type="term" value="F:nucleoside triphosphate diphosphatase activity"/>
    <property type="evidence" value="ECO:0007669"/>
    <property type="project" value="InterPro"/>
</dbReference>
<dbReference type="InterPro" id="IPR052555">
    <property type="entry name" value="dCTP_Pyrophosphatase"/>
</dbReference>
<protein>
    <submittedName>
        <fullName evidence="1">NTP pyrophosphatase, house-cleaning of non-canonical NTPs</fullName>
    </submittedName>
</protein>
<reference evidence="2" key="1">
    <citation type="submission" date="2017-04" db="EMBL/GenBank/DDBJ databases">
        <authorList>
            <person name="Varghese N."/>
            <person name="Submissions S."/>
        </authorList>
    </citation>
    <scope>NUCLEOTIDE SEQUENCE [LARGE SCALE GENOMIC DNA]</scope>
    <source>
        <strain evidence="2">DSM 16512</strain>
    </source>
</reference>
<keyword evidence="2" id="KW-1185">Reference proteome</keyword>
<dbReference type="GO" id="GO:0009143">
    <property type="term" value="P:nucleoside triphosphate catabolic process"/>
    <property type="evidence" value="ECO:0007669"/>
    <property type="project" value="InterPro"/>
</dbReference>
<proteinExistence type="predicted"/>
<dbReference type="STRING" id="1069081.SAMN05660197_1694"/>
<dbReference type="InterPro" id="IPR025984">
    <property type="entry name" value="DCTPP"/>
</dbReference>
<dbReference type="AlphaFoldDB" id="A0A1W1WUJ9"/>
<dbReference type="PANTHER" id="PTHR46523">
    <property type="entry name" value="DCTP PYROPHOSPHATASE 1"/>
    <property type="match status" value="1"/>
</dbReference>
<sequence length="103" mass="12194">MLDEFIAQREWQKYHTPKNLSMSVAIEAAELMEHFQWCDKRADQFSSEEKEEIAEEMADVLHYLLRLATVLEIDLYEASRRKIAKNQKRFPIDKAKNMKKSGC</sequence>
<dbReference type="Gene3D" id="1.10.287.1080">
    <property type="entry name" value="MazG-like"/>
    <property type="match status" value="1"/>
</dbReference>
<organism evidence="1 2">
    <name type="scientific">Nitratiruptor tergarcus DSM 16512</name>
    <dbReference type="NCBI Taxonomy" id="1069081"/>
    <lineage>
        <taxon>Bacteria</taxon>
        <taxon>Pseudomonadati</taxon>
        <taxon>Campylobacterota</taxon>
        <taxon>Epsilonproteobacteria</taxon>
        <taxon>Nautiliales</taxon>
        <taxon>Nitratiruptoraceae</taxon>
        <taxon>Nitratiruptor</taxon>
    </lineage>
</organism>